<keyword evidence="9" id="KW-0807">Transducer</keyword>
<keyword evidence="3" id="KW-0589">Pheromone response</keyword>
<feature type="transmembrane region" description="Helical" evidence="11">
    <location>
        <begin position="29"/>
        <end position="52"/>
    </location>
</feature>
<sequence>MFPALATSAFIASALVLVPLPWHWRARNVATLSIIAWLFVLNVSYAVNALIWAGNVNIVVPVWCDIVTKIKIGATVALPSACLSLALQLHGIARSLKTPNRGRIGVLVDLALCWGLPSLIMALHYIVQGHRFDIVEDLGCRPAMYISVLSLLLVDLPPAFASCLALLYCGLAVFYFFRRRIAFAQTTNCAESVLNKSHYIRLMAMTTVLGTWNAIIISIGLWATYSAGFRPWTSWSDMHFDFSRIQPYLLADVPDNLLWLTYTLWAAIPISSVLFFSFFSFGGDAMKEYSYLLRWIRRKGFIRHSPSLEIHPEDASIHRVPTGIADVVGNRAINTTWGRSIAAWTPTQSLYAQPSCHESSPVATFTSADNLLPLRSGPLKEEDAGDEREEDVNEAQEFWAI</sequence>
<dbReference type="PRINTS" id="PR00899">
    <property type="entry name" value="GPCRSTE3"/>
</dbReference>
<dbReference type="CDD" id="cd14966">
    <property type="entry name" value="7tmD_STE3"/>
    <property type="match status" value="1"/>
</dbReference>
<dbReference type="AlphaFoldDB" id="A0A8H7DJ18"/>
<keyword evidence="7 11" id="KW-0472">Membrane</keyword>
<evidence type="ECO:0000256" key="10">
    <source>
        <dbReference type="SAM" id="MobiDB-lite"/>
    </source>
</evidence>
<dbReference type="PRINTS" id="PR00900">
    <property type="entry name" value="PHEROMONEAR"/>
</dbReference>
<feature type="transmembrane region" description="Helical" evidence="11">
    <location>
        <begin position="257"/>
        <end position="281"/>
    </location>
</feature>
<feature type="compositionally biased region" description="Acidic residues" evidence="10">
    <location>
        <begin position="383"/>
        <end position="394"/>
    </location>
</feature>
<evidence type="ECO:0000256" key="1">
    <source>
        <dbReference type="ARBA" id="ARBA00004141"/>
    </source>
</evidence>
<keyword evidence="6" id="KW-0297">G-protein coupled receptor</keyword>
<protein>
    <submittedName>
        <fullName evidence="12">Pheromone receptor</fullName>
    </submittedName>
</protein>
<evidence type="ECO:0000256" key="2">
    <source>
        <dbReference type="ARBA" id="ARBA00011085"/>
    </source>
</evidence>
<keyword evidence="8 12" id="KW-0675">Receptor</keyword>
<dbReference type="PANTHER" id="PTHR28097">
    <property type="entry name" value="PHEROMONE A FACTOR RECEPTOR"/>
    <property type="match status" value="1"/>
</dbReference>
<feature type="transmembrane region" description="Helical" evidence="11">
    <location>
        <begin position="202"/>
        <end position="225"/>
    </location>
</feature>
<evidence type="ECO:0000256" key="5">
    <source>
        <dbReference type="ARBA" id="ARBA00022989"/>
    </source>
</evidence>
<proteinExistence type="inferred from homology"/>
<reference evidence="12" key="1">
    <citation type="submission" date="2020-05" db="EMBL/GenBank/DDBJ databases">
        <title>Mycena genomes resolve the evolution of fungal bioluminescence.</title>
        <authorList>
            <person name="Tsai I.J."/>
        </authorList>
    </citation>
    <scope>NUCLEOTIDE SEQUENCE</scope>
    <source>
        <strain evidence="12">160909Yilan</strain>
    </source>
</reference>
<dbReference type="InterPro" id="IPR001499">
    <property type="entry name" value="GPCR_STE3"/>
</dbReference>
<dbReference type="OrthoDB" id="2874149at2759"/>
<evidence type="ECO:0000256" key="9">
    <source>
        <dbReference type="ARBA" id="ARBA00023224"/>
    </source>
</evidence>
<organism evidence="12 13">
    <name type="scientific">Mycena sanguinolenta</name>
    <dbReference type="NCBI Taxonomy" id="230812"/>
    <lineage>
        <taxon>Eukaryota</taxon>
        <taxon>Fungi</taxon>
        <taxon>Dikarya</taxon>
        <taxon>Basidiomycota</taxon>
        <taxon>Agaricomycotina</taxon>
        <taxon>Agaricomycetes</taxon>
        <taxon>Agaricomycetidae</taxon>
        <taxon>Agaricales</taxon>
        <taxon>Marasmiineae</taxon>
        <taxon>Mycenaceae</taxon>
        <taxon>Mycena</taxon>
    </lineage>
</organism>
<evidence type="ECO:0000256" key="7">
    <source>
        <dbReference type="ARBA" id="ARBA00023136"/>
    </source>
</evidence>
<name>A0A8H7DJ18_9AGAR</name>
<evidence type="ECO:0000256" key="6">
    <source>
        <dbReference type="ARBA" id="ARBA00023040"/>
    </source>
</evidence>
<dbReference type="Proteomes" id="UP000623467">
    <property type="component" value="Unassembled WGS sequence"/>
</dbReference>
<comment type="caution">
    <text evidence="12">The sequence shown here is derived from an EMBL/GenBank/DDBJ whole genome shotgun (WGS) entry which is preliminary data.</text>
</comment>
<feature type="region of interest" description="Disordered" evidence="10">
    <location>
        <begin position="376"/>
        <end position="395"/>
    </location>
</feature>
<keyword evidence="4 11" id="KW-0812">Transmembrane</keyword>
<dbReference type="EMBL" id="JACAZH010000003">
    <property type="protein sequence ID" value="KAF7373136.1"/>
    <property type="molecule type" value="Genomic_DNA"/>
</dbReference>
<feature type="transmembrane region" description="Helical" evidence="11">
    <location>
        <begin position="6"/>
        <end position="22"/>
    </location>
</feature>
<comment type="similarity">
    <text evidence="2">Belongs to the G-protein coupled receptor 4 family.</text>
</comment>
<evidence type="ECO:0000256" key="8">
    <source>
        <dbReference type="ARBA" id="ARBA00023170"/>
    </source>
</evidence>
<keyword evidence="5 11" id="KW-1133">Transmembrane helix</keyword>
<dbReference type="InterPro" id="IPR001546">
    <property type="entry name" value="GPCR_Pheromne_A_rcpt"/>
</dbReference>
<feature type="transmembrane region" description="Helical" evidence="11">
    <location>
        <begin position="72"/>
        <end position="92"/>
    </location>
</feature>
<evidence type="ECO:0000313" key="13">
    <source>
        <dbReference type="Proteomes" id="UP000623467"/>
    </source>
</evidence>
<dbReference type="Pfam" id="PF02076">
    <property type="entry name" value="STE3"/>
    <property type="match status" value="1"/>
</dbReference>
<evidence type="ECO:0000256" key="11">
    <source>
        <dbReference type="SAM" id="Phobius"/>
    </source>
</evidence>
<dbReference type="GO" id="GO:0004933">
    <property type="term" value="F:mating-type a-factor pheromone receptor activity"/>
    <property type="evidence" value="ECO:0007669"/>
    <property type="project" value="InterPro"/>
</dbReference>
<evidence type="ECO:0000313" key="12">
    <source>
        <dbReference type="EMBL" id="KAF7373136.1"/>
    </source>
</evidence>
<dbReference type="PANTHER" id="PTHR28097:SF1">
    <property type="entry name" value="PHEROMONE A FACTOR RECEPTOR"/>
    <property type="match status" value="1"/>
</dbReference>
<comment type="subcellular location">
    <subcellularLocation>
        <location evidence="1">Membrane</location>
        <topology evidence="1">Multi-pass membrane protein</topology>
    </subcellularLocation>
</comment>
<dbReference type="GO" id="GO:0000750">
    <property type="term" value="P:pheromone-dependent signal transduction involved in conjugation with cellular fusion"/>
    <property type="evidence" value="ECO:0007669"/>
    <property type="project" value="TreeGrafter"/>
</dbReference>
<dbReference type="GO" id="GO:0005886">
    <property type="term" value="C:plasma membrane"/>
    <property type="evidence" value="ECO:0007669"/>
    <property type="project" value="TreeGrafter"/>
</dbReference>
<feature type="transmembrane region" description="Helical" evidence="11">
    <location>
        <begin position="104"/>
        <end position="127"/>
    </location>
</feature>
<evidence type="ECO:0000256" key="3">
    <source>
        <dbReference type="ARBA" id="ARBA00022507"/>
    </source>
</evidence>
<accession>A0A8H7DJ18</accession>
<gene>
    <name evidence="12" type="ORF">MSAN_00521500</name>
</gene>
<evidence type="ECO:0000256" key="4">
    <source>
        <dbReference type="ARBA" id="ARBA00022692"/>
    </source>
</evidence>
<keyword evidence="13" id="KW-1185">Reference proteome</keyword>
<feature type="transmembrane region" description="Helical" evidence="11">
    <location>
        <begin position="159"/>
        <end position="177"/>
    </location>
</feature>